<proteinExistence type="predicted"/>
<dbReference type="InterPro" id="IPR016084">
    <property type="entry name" value="Haem_Oase-like_multi-hlx"/>
</dbReference>
<sequence>MNSNVLEKIALSSLVESIIAQEESILSELEVEHHLYKLIMQEEGLKQFAEAFYFVRYNFCHLNFILGERCGINEFLWRGLARNLIEELGGRKGPSHNQLYRDFLSCVGIDSEEFLQDSIFSYQFNASWEKFCRDAPLLEAIAAISVYEVLDKPDYALLLRVLEKSGVDKRGLHFFQVHAVAEHFEMFEDVISWLSKQEKGEEIINNGRNFVFRMQRMMWLGLLNTLEELSEKRR</sequence>
<evidence type="ECO:0008006" key="4">
    <source>
        <dbReference type="Google" id="ProtNLM"/>
    </source>
</evidence>
<gene>
    <name evidence="2" type="ORF">WA1_29980</name>
</gene>
<dbReference type="OrthoDB" id="581743at2"/>
<dbReference type="SMART" id="SM01236">
    <property type="entry name" value="Haem_oxygenase_2"/>
    <property type="match status" value="1"/>
</dbReference>
<dbReference type="PANTHER" id="PTHR40279">
    <property type="entry name" value="PQQC-LIKE PROTEIN"/>
    <property type="match status" value="1"/>
</dbReference>
<organism evidence="2 3">
    <name type="scientific">Scytonema hofmannii PCC 7110</name>
    <dbReference type="NCBI Taxonomy" id="128403"/>
    <lineage>
        <taxon>Bacteria</taxon>
        <taxon>Bacillati</taxon>
        <taxon>Cyanobacteriota</taxon>
        <taxon>Cyanophyceae</taxon>
        <taxon>Nostocales</taxon>
        <taxon>Scytonemataceae</taxon>
        <taxon>Scytonema</taxon>
    </lineage>
</organism>
<accession>A0A139X526</accession>
<dbReference type="Pfam" id="PF14518">
    <property type="entry name" value="Haem_oxygenas_2"/>
    <property type="match status" value="1"/>
</dbReference>
<keyword evidence="1" id="KW-0560">Oxidoreductase</keyword>
<dbReference type="SUPFAM" id="SSF48613">
    <property type="entry name" value="Heme oxygenase-like"/>
    <property type="match status" value="1"/>
</dbReference>
<dbReference type="Proteomes" id="UP000076925">
    <property type="component" value="Unassembled WGS sequence"/>
</dbReference>
<dbReference type="EMBL" id="ANNX02000032">
    <property type="protein sequence ID" value="KYC39784.1"/>
    <property type="molecule type" value="Genomic_DNA"/>
</dbReference>
<comment type="caution">
    <text evidence="2">The sequence shown here is derived from an EMBL/GenBank/DDBJ whole genome shotgun (WGS) entry which is preliminary data.</text>
</comment>
<evidence type="ECO:0000313" key="3">
    <source>
        <dbReference type="Proteomes" id="UP000076925"/>
    </source>
</evidence>
<evidence type="ECO:0000256" key="1">
    <source>
        <dbReference type="ARBA" id="ARBA00023002"/>
    </source>
</evidence>
<dbReference type="PANTHER" id="PTHR40279:SF3">
    <property type="entry name" value="4-AMINOBENZOATE SYNTHASE"/>
    <property type="match status" value="1"/>
</dbReference>
<dbReference type="InterPro" id="IPR039068">
    <property type="entry name" value="PqqC-like"/>
</dbReference>
<dbReference type="Gene3D" id="1.20.910.10">
    <property type="entry name" value="Heme oxygenase-like"/>
    <property type="match status" value="1"/>
</dbReference>
<name>A0A139X526_9CYAN</name>
<dbReference type="GO" id="GO:0016491">
    <property type="term" value="F:oxidoreductase activity"/>
    <property type="evidence" value="ECO:0007669"/>
    <property type="project" value="UniProtKB-KW"/>
</dbReference>
<reference evidence="2 3" key="1">
    <citation type="journal article" date="2013" name="Genome Biol. Evol.">
        <title>Genomes of Stigonematalean cyanobacteria (subsection V) and the evolution of oxygenic photosynthesis from prokaryotes to plastids.</title>
        <authorList>
            <person name="Dagan T."/>
            <person name="Roettger M."/>
            <person name="Stucken K."/>
            <person name="Landan G."/>
            <person name="Koch R."/>
            <person name="Major P."/>
            <person name="Gould S.B."/>
            <person name="Goremykin V.V."/>
            <person name="Rippka R."/>
            <person name="Tandeau de Marsac N."/>
            <person name="Gugger M."/>
            <person name="Lockhart P.J."/>
            <person name="Allen J.F."/>
            <person name="Brune I."/>
            <person name="Maus I."/>
            <person name="Puhler A."/>
            <person name="Martin W.F."/>
        </authorList>
    </citation>
    <scope>NUCLEOTIDE SEQUENCE [LARGE SCALE GENOMIC DNA]</scope>
    <source>
        <strain evidence="2 3">PCC 7110</strain>
    </source>
</reference>
<evidence type="ECO:0000313" key="2">
    <source>
        <dbReference type="EMBL" id="KYC39784.1"/>
    </source>
</evidence>
<dbReference type="AlphaFoldDB" id="A0A139X526"/>
<protein>
    <recommendedName>
        <fullName evidence="4">Iron-containing redox enzyme family protein</fullName>
    </recommendedName>
</protein>
<dbReference type="RefSeq" id="WP_017740648.1">
    <property type="nucleotide sequence ID" value="NZ_KQ976354.1"/>
</dbReference>
<keyword evidence="3" id="KW-1185">Reference proteome</keyword>